<dbReference type="RefSeq" id="WP_163098615.1">
    <property type="nucleotide sequence ID" value="NZ_CP127523.1"/>
</dbReference>
<evidence type="ECO:0000313" key="5">
    <source>
        <dbReference type="EMBL" id="NDU43416.1"/>
    </source>
</evidence>
<evidence type="ECO:0000256" key="3">
    <source>
        <dbReference type="SAM" id="SignalP"/>
    </source>
</evidence>
<dbReference type="GO" id="GO:0004553">
    <property type="term" value="F:hydrolase activity, hydrolyzing O-glycosyl compounds"/>
    <property type="evidence" value="ECO:0007669"/>
    <property type="project" value="InterPro"/>
</dbReference>
<gene>
    <name evidence="5" type="ORF">GL267_12495</name>
</gene>
<dbReference type="SUPFAM" id="SSF48435">
    <property type="entry name" value="Bacterial muramidases"/>
    <property type="match status" value="1"/>
</dbReference>
<dbReference type="PANTHER" id="PTHR37423">
    <property type="entry name" value="SOLUBLE LYTIC MUREIN TRANSGLYCOSYLASE-RELATED"/>
    <property type="match status" value="1"/>
</dbReference>
<keyword evidence="2 3" id="KW-0732">Signal</keyword>
<dbReference type="InterPro" id="IPR023346">
    <property type="entry name" value="Lysozyme-like_dom_sf"/>
</dbReference>
<evidence type="ECO:0000256" key="2">
    <source>
        <dbReference type="ARBA" id="ARBA00022729"/>
    </source>
</evidence>
<evidence type="ECO:0000256" key="1">
    <source>
        <dbReference type="ARBA" id="ARBA00007734"/>
    </source>
</evidence>
<sequence>MATVAAILKHRFIPGAAATCLFLLGGAAAASADTTLSATQARRLSAAAVAFSQGDYRPAAHALPALENTYMGPWVGYWALQPRLKSITQSQYQRYADRFPSGVAHHLLRQQWLLQLAHRKDWPDFTEVYQAGSPPDLLTLRCDAARDPLLASTLSVVSPFVLWSGAAAGNHACNAMARTALKEGRISQAELWRRLQQMYEASAFSAALPFAPFLPAAQSGQLAQSVKTPAAWISQQIQRYGAAPWPVEQTHLLVLALLRLAAVHPAQAVQFTRNLRVLSSAEKSLILYNSAYHATLTFRPESGRWYAEAYAADAQFHPRPRILAWMVRTALREHNWRMVEQAVEQMDPAQRAQRQWRFWSAIALLRRGYPQAARSLLTPLESPWTYYGQLAMATLQKPLVLRPTDPPASPRAEASLDEQVAVRRAIKLYQLGLYYDALAEWNQVLTDLRGTPAIRAAARVAFAHRSWLLGIHASSLIPGGEDWEQGYVLPYAREIAAAAAQTGLRKAFLAGLIRQESGFARGIQSGVGAQGLMQVMPATANWLQTHIPAAANADLHSTSGNLILGSNYLHLQQQQFGGSELLAAAAYNAGPAAAKRWLERWTPAPGPWAGPIFTANIPYRETRHYVQRVLTNTSVYAAILDRQPQSIWPQWHLGTVPMRATAPSAPSSTAP</sequence>
<accession>A0A845U7L6</accession>
<dbReference type="SUPFAM" id="SSF53955">
    <property type="entry name" value="Lysozyme-like"/>
    <property type="match status" value="1"/>
</dbReference>
<proteinExistence type="inferred from homology"/>
<dbReference type="AlphaFoldDB" id="A0A845U7L6"/>
<dbReference type="Pfam" id="PF01464">
    <property type="entry name" value="SLT"/>
    <property type="match status" value="1"/>
</dbReference>
<comment type="similarity">
    <text evidence="1">Belongs to the transglycosylase Slt family.</text>
</comment>
<dbReference type="Gene3D" id="1.25.20.10">
    <property type="entry name" value="Bacterial muramidases"/>
    <property type="match status" value="1"/>
</dbReference>
<dbReference type="Gene3D" id="1.10.530.10">
    <property type="match status" value="1"/>
</dbReference>
<comment type="caution">
    <text evidence="5">The sequence shown here is derived from an EMBL/GenBank/DDBJ whole genome shotgun (WGS) entry which is preliminary data.</text>
</comment>
<feature type="domain" description="Transglycosylase SLT" evidence="4">
    <location>
        <begin position="495"/>
        <end position="599"/>
    </location>
</feature>
<dbReference type="PANTHER" id="PTHR37423:SF5">
    <property type="entry name" value="SOLUBLE LYTIC MUREIN TRANSGLYCOSYLASE"/>
    <property type="match status" value="1"/>
</dbReference>
<name>A0A845U7L6_9PROT</name>
<reference evidence="5" key="1">
    <citation type="submission" date="2019-11" db="EMBL/GenBank/DDBJ databases">
        <title>Acidithiobacillus ferrianus sp. nov.: a facultatively anaerobic and extremely acidophilic chemolithoautotroph.</title>
        <authorList>
            <person name="Norris P.R."/>
            <person name="Falagan C."/>
            <person name="Moya-Beltran A."/>
            <person name="Castro M."/>
            <person name="Quatrini R."/>
            <person name="Johnson D.B."/>
        </authorList>
    </citation>
    <scope>NUCLEOTIDE SEQUENCE [LARGE SCALE GENOMIC DNA]</scope>
    <source>
        <strain evidence="5">MG</strain>
    </source>
</reference>
<feature type="chain" id="PRO_5032825662" evidence="3">
    <location>
        <begin position="33"/>
        <end position="671"/>
    </location>
</feature>
<protein>
    <submittedName>
        <fullName evidence="5">Transglycosylase SLT domain-containing protein</fullName>
    </submittedName>
</protein>
<dbReference type="InterPro" id="IPR008939">
    <property type="entry name" value="Lytic_TGlycosylase_superhlx_U"/>
</dbReference>
<dbReference type="GO" id="GO:0042597">
    <property type="term" value="C:periplasmic space"/>
    <property type="evidence" value="ECO:0007669"/>
    <property type="project" value="InterPro"/>
</dbReference>
<dbReference type="EMBL" id="WNJL01000037">
    <property type="protein sequence ID" value="NDU43416.1"/>
    <property type="molecule type" value="Genomic_DNA"/>
</dbReference>
<dbReference type="InterPro" id="IPR008258">
    <property type="entry name" value="Transglycosylase_SLT_dom_1"/>
</dbReference>
<feature type="signal peptide" evidence="3">
    <location>
        <begin position="1"/>
        <end position="32"/>
    </location>
</feature>
<evidence type="ECO:0000259" key="4">
    <source>
        <dbReference type="Pfam" id="PF01464"/>
    </source>
</evidence>
<organism evidence="5">
    <name type="scientific">Acidithiobacillus ferrianus</name>
    <dbReference type="NCBI Taxonomy" id="2678518"/>
    <lineage>
        <taxon>Bacteria</taxon>
        <taxon>Pseudomonadati</taxon>
        <taxon>Pseudomonadota</taxon>
        <taxon>Acidithiobacillia</taxon>
        <taxon>Acidithiobacillales</taxon>
        <taxon>Acidithiobacillaceae</taxon>
        <taxon>Acidithiobacillus</taxon>
    </lineage>
</organism>